<name>A0A9N8ZLR0_FUNMO</name>
<evidence type="ECO:0000313" key="1">
    <source>
        <dbReference type="EMBL" id="CAG8500350.1"/>
    </source>
</evidence>
<keyword evidence="2" id="KW-1185">Reference proteome</keyword>
<accession>A0A9N8ZLR0</accession>
<organism evidence="1 2">
    <name type="scientific">Funneliformis mosseae</name>
    <name type="common">Endomycorrhizal fungus</name>
    <name type="synonym">Glomus mosseae</name>
    <dbReference type="NCBI Taxonomy" id="27381"/>
    <lineage>
        <taxon>Eukaryota</taxon>
        <taxon>Fungi</taxon>
        <taxon>Fungi incertae sedis</taxon>
        <taxon>Mucoromycota</taxon>
        <taxon>Glomeromycotina</taxon>
        <taxon>Glomeromycetes</taxon>
        <taxon>Glomerales</taxon>
        <taxon>Glomeraceae</taxon>
        <taxon>Funneliformis</taxon>
    </lineage>
</organism>
<dbReference type="InterPro" id="IPR011990">
    <property type="entry name" value="TPR-like_helical_dom_sf"/>
</dbReference>
<dbReference type="Gene3D" id="1.25.40.10">
    <property type="entry name" value="Tetratricopeptide repeat domain"/>
    <property type="match status" value="1"/>
</dbReference>
<protein>
    <submittedName>
        <fullName evidence="1">4394_t:CDS:1</fullName>
    </submittedName>
</protein>
<sequence>MAINLDQMILKILQCNSSYYSLIEGIVAYKNKEMQNSWECFSKHAELGNLIAIYWKGVYVLDIKKNKKLANQLFQKAADRGHAKAQVRYAISLSDDDVILIIRK</sequence>
<dbReference type="EMBL" id="CAJVPP010000643">
    <property type="protein sequence ID" value="CAG8500350.1"/>
    <property type="molecule type" value="Genomic_DNA"/>
</dbReference>
<dbReference type="SUPFAM" id="SSF81901">
    <property type="entry name" value="HCP-like"/>
    <property type="match status" value="1"/>
</dbReference>
<proteinExistence type="predicted"/>
<reference evidence="1" key="1">
    <citation type="submission" date="2021-06" db="EMBL/GenBank/DDBJ databases">
        <authorList>
            <person name="Kallberg Y."/>
            <person name="Tangrot J."/>
            <person name="Rosling A."/>
        </authorList>
    </citation>
    <scope>NUCLEOTIDE SEQUENCE</scope>
    <source>
        <strain evidence="1">87-6 pot B 2015</strain>
    </source>
</reference>
<gene>
    <name evidence="1" type="ORF">FMOSSE_LOCUS4004</name>
</gene>
<dbReference type="Proteomes" id="UP000789375">
    <property type="component" value="Unassembled WGS sequence"/>
</dbReference>
<comment type="caution">
    <text evidence="1">The sequence shown here is derived from an EMBL/GenBank/DDBJ whole genome shotgun (WGS) entry which is preliminary data.</text>
</comment>
<dbReference type="AlphaFoldDB" id="A0A9N8ZLR0"/>
<evidence type="ECO:0000313" key="2">
    <source>
        <dbReference type="Proteomes" id="UP000789375"/>
    </source>
</evidence>